<dbReference type="EMBL" id="SLZY01000006">
    <property type="protein sequence ID" value="TCS72176.1"/>
    <property type="molecule type" value="Genomic_DNA"/>
</dbReference>
<accession>A0A4R3JVW6</accession>
<dbReference type="PANTHER" id="PTHR43483:SF3">
    <property type="entry name" value="MEMBRANE TRANSPORTER PROTEIN HI_0806-RELATED"/>
    <property type="match status" value="1"/>
</dbReference>
<keyword evidence="3 5" id="KW-1133">Transmembrane helix</keyword>
<comment type="subcellular location">
    <subcellularLocation>
        <location evidence="5">Cell membrane</location>
        <topology evidence="5">Multi-pass membrane protein</topology>
    </subcellularLocation>
    <subcellularLocation>
        <location evidence="1">Membrane</location>
        <topology evidence="1">Multi-pass membrane protein</topology>
    </subcellularLocation>
</comment>
<dbReference type="AlphaFoldDB" id="A0A4R3JVW6"/>
<keyword evidence="5" id="KW-1003">Cell membrane</keyword>
<dbReference type="RefSeq" id="WP_126463814.1">
    <property type="nucleotide sequence ID" value="NZ_AP018721.1"/>
</dbReference>
<feature type="transmembrane region" description="Helical" evidence="5">
    <location>
        <begin position="210"/>
        <end position="232"/>
    </location>
</feature>
<evidence type="ECO:0000256" key="2">
    <source>
        <dbReference type="ARBA" id="ARBA00022692"/>
    </source>
</evidence>
<dbReference type="PANTHER" id="PTHR43483">
    <property type="entry name" value="MEMBRANE TRANSPORTER PROTEIN HI_0806-RELATED"/>
    <property type="match status" value="1"/>
</dbReference>
<proteinExistence type="inferred from homology"/>
<keyword evidence="2 5" id="KW-0812">Transmembrane</keyword>
<dbReference type="Proteomes" id="UP000295135">
    <property type="component" value="Unassembled WGS sequence"/>
</dbReference>
<feature type="transmembrane region" description="Helical" evidence="5">
    <location>
        <begin position="44"/>
        <end position="64"/>
    </location>
</feature>
<evidence type="ECO:0000256" key="5">
    <source>
        <dbReference type="RuleBase" id="RU363041"/>
    </source>
</evidence>
<organism evidence="6 7">
    <name type="scientific">Sulfuritortus calidifontis</name>
    <dbReference type="NCBI Taxonomy" id="1914471"/>
    <lineage>
        <taxon>Bacteria</taxon>
        <taxon>Pseudomonadati</taxon>
        <taxon>Pseudomonadota</taxon>
        <taxon>Betaproteobacteria</taxon>
        <taxon>Nitrosomonadales</taxon>
        <taxon>Thiobacillaceae</taxon>
        <taxon>Sulfuritortus</taxon>
    </lineage>
</organism>
<keyword evidence="7" id="KW-1185">Reference proteome</keyword>
<protein>
    <recommendedName>
        <fullName evidence="5">Probable membrane transporter protein</fullName>
    </recommendedName>
</protein>
<sequence>MSFLALYLGIGLIAGFIAGLLGVGGGLVLVPVLSWVYAHQGFPAAYNIHLALGTSLATIVLTSIASLKAHHGHGAVRWEIVRRITPGIVVGTLAGALAAAWLPDFGLRVFFTLFLFYAATQMLFGFKPKAHRQLPGWPGMTLAGAVIGMVSSWVGIGGGTLSVPFMTWCNVRFQEAIGTSSAIGFPIAVSGAVGYALSGQAAHGLPEWSLGFIYLPALAAIAAMSMLSAPWGARLTHRLPVAKLKRIFAGMLYLLAVRMAYSLF</sequence>
<feature type="transmembrane region" description="Helical" evidence="5">
    <location>
        <begin position="109"/>
        <end position="126"/>
    </location>
</feature>
<evidence type="ECO:0000256" key="3">
    <source>
        <dbReference type="ARBA" id="ARBA00022989"/>
    </source>
</evidence>
<feature type="transmembrane region" description="Helical" evidence="5">
    <location>
        <begin position="84"/>
        <end position="103"/>
    </location>
</feature>
<dbReference type="InterPro" id="IPR002781">
    <property type="entry name" value="TM_pro_TauE-like"/>
</dbReference>
<evidence type="ECO:0000256" key="4">
    <source>
        <dbReference type="ARBA" id="ARBA00023136"/>
    </source>
</evidence>
<gene>
    <name evidence="6" type="ORF">EDC61_10691</name>
</gene>
<evidence type="ECO:0000313" key="7">
    <source>
        <dbReference type="Proteomes" id="UP000295135"/>
    </source>
</evidence>
<comment type="caution">
    <text evidence="6">The sequence shown here is derived from an EMBL/GenBank/DDBJ whole genome shotgun (WGS) entry which is preliminary data.</text>
</comment>
<feature type="transmembrane region" description="Helical" evidence="5">
    <location>
        <begin position="176"/>
        <end position="198"/>
    </location>
</feature>
<evidence type="ECO:0000313" key="6">
    <source>
        <dbReference type="EMBL" id="TCS72176.1"/>
    </source>
</evidence>
<name>A0A4R3JVW6_9PROT</name>
<feature type="transmembrane region" description="Helical" evidence="5">
    <location>
        <begin position="138"/>
        <end position="156"/>
    </location>
</feature>
<reference evidence="6 7" key="1">
    <citation type="submission" date="2019-03" db="EMBL/GenBank/DDBJ databases">
        <title>Genomic Encyclopedia of Type Strains, Phase IV (KMG-IV): sequencing the most valuable type-strain genomes for metagenomic binning, comparative biology and taxonomic classification.</title>
        <authorList>
            <person name="Goeker M."/>
        </authorList>
    </citation>
    <scope>NUCLEOTIDE SEQUENCE [LARGE SCALE GENOMIC DNA]</scope>
    <source>
        <strain evidence="6 7">DSM 103923</strain>
    </source>
</reference>
<dbReference type="GO" id="GO:0005886">
    <property type="term" value="C:plasma membrane"/>
    <property type="evidence" value="ECO:0007669"/>
    <property type="project" value="UniProtKB-SubCell"/>
</dbReference>
<comment type="similarity">
    <text evidence="5">Belongs to the 4-toluene sulfonate uptake permease (TSUP) (TC 2.A.102) family.</text>
</comment>
<evidence type="ECO:0000256" key="1">
    <source>
        <dbReference type="ARBA" id="ARBA00004141"/>
    </source>
</evidence>
<dbReference type="OrthoDB" id="457670at2"/>
<keyword evidence="4 5" id="KW-0472">Membrane</keyword>
<dbReference type="Pfam" id="PF01925">
    <property type="entry name" value="TauE"/>
    <property type="match status" value="1"/>
</dbReference>
<feature type="transmembrane region" description="Helical" evidence="5">
    <location>
        <begin position="12"/>
        <end position="38"/>
    </location>
</feature>